<dbReference type="PANTHER" id="PTHR34222:SF33">
    <property type="entry name" value="RETROTRANSPOSON GAG DOMAIN-CONTAINING PROTEIN"/>
    <property type="match status" value="1"/>
</dbReference>
<dbReference type="AlphaFoldDB" id="A0A7J7MAU7"/>
<evidence type="ECO:0000313" key="3">
    <source>
        <dbReference type="Proteomes" id="UP000541444"/>
    </source>
</evidence>
<dbReference type="Proteomes" id="UP000541444">
    <property type="component" value="Unassembled WGS sequence"/>
</dbReference>
<sequence length="309" mass="34320">MFGSSDDSSSINTGSTHAGQTPTAAIFDISSYHYLTETDATYGKWFTNSSMILGWILNSMETEIYKLFTSHKTVVGLWTALTDIYVTSQNEVQNEVQVYELYREIGQASQGSLSVTTYFRYLKKRWEELTVYTSLTDITPNTGMTPEIVVVIHKREKKQKDRQFLIGLQYEFECICTQVLNTSPLPSLGEAYALIEKHEHHGKLSSKVLVVSNAPSSADQMAFAANFRSSSYSGCARSIAPSGRTPVVVTGLIVIIARLTVITAIPIISPIHNSDRIKIMARRVMGSLVQQCTKCGCISMLHKLTYSLS</sequence>
<protein>
    <recommendedName>
        <fullName evidence="4">UBN2_3 domain-containing protein</fullName>
    </recommendedName>
</protein>
<proteinExistence type="predicted"/>
<comment type="caution">
    <text evidence="2">The sequence shown here is derived from an EMBL/GenBank/DDBJ whole genome shotgun (WGS) entry which is preliminary data.</text>
</comment>
<evidence type="ECO:0000313" key="2">
    <source>
        <dbReference type="EMBL" id="KAF6151914.1"/>
    </source>
</evidence>
<dbReference type="OrthoDB" id="1690976at2759"/>
<dbReference type="EMBL" id="JACGCM010001659">
    <property type="protein sequence ID" value="KAF6151914.1"/>
    <property type="molecule type" value="Genomic_DNA"/>
</dbReference>
<reference evidence="2 3" key="1">
    <citation type="journal article" date="2020" name="IScience">
        <title>Genome Sequencing of the Endangered Kingdonia uniflora (Circaeasteraceae, Ranunculales) Reveals Potential Mechanisms of Evolutionary Specialization.</title>
        <authorList>
            <person name="Sun Y."/>
            <person name="Deng T."/>
            <person name="Zhang A."/>
            <person name="Moore M.J."/>
            <person name="Landis J.B."/>
            <person name="Lin N."/>
            <person name="Zhang H."/>
            <person name="Zhang X."/>
            <person name="Huang J."/>
            <person name="Zhang X."/>
            <person name="Sun H."/>
            <person name="Wang H."/>
        </authorList>
    </citation>
    <scope>NUCLEOTIDE SEQUENCE [LARGE SCALE GENOMIC DNA]</scope>
    <source>
        <strain evidence="2">TB1705</strain>
        <tissue evidence="2">Leaf</tissue>
    </source>
</reference>
<keyword evidence="1" id="KW-1133">Transmembrane helix</keyword>
<name>A0A7J7MAU7_9MAGN</name>
<keyword evidence="1" id="KW-0472">Membrane</keyword>
<feature type="transmembrane region" description="Helical" evidence="1">
    <location>
        <begin position="247"/>
        <end position="268"/>
    </location>
</feature>
<gene>
    <name evidence="2" type="ORF">GIB67_010488</name>
</gene>
<keyword evidence="3" id="KW-1185">Reference proteome</keyword>
<accession>A0A7J7MAU7</accession>
<evidence type="ECO:0008006" key="4">
    <source>
        <dbReference type="Google" id="ProtNLM"/>
    </source>
</evidence>
<evidence type="ECO:0000256" key="1">
    <source>
        <dbReference type="SAM" id="Phobius"/>
    </source>
</evidence>
<organism evidence="2 3">
    <name type="scientific">Kingdonia uniflora</name>
    <dbReference type="NCBI Taxonomy" id="39325"/>
    <lineage>
        <taxon>Eukaryota</taxon>
        <taxon>Viridiplantae</taxon>
        <taxon>Streptophyta</taxon>
        <taxon>Embryophyta</taxon>
        <taxon>Tracheophyta</taxon>
        <taxon>Spermatophyta</taxon>
        <taxon>Magnoliopsida</taxon>
        <taxon>Ranunculales</taxon>
        <taxon>Circaeasteraceae</taxon>
        <taxon>Kingdonia</taxon>
    </lineage>
</organism>
<keyword evidence="1" id="KW-0812">Transmembrane</keyword>
<dbReference type="PANTHER" id="PTHR34222">
    <property type="entry name" value="GAG_PRE-INTEGRS DOMAIN-CONTAINING PROTEIN"/>
    <property type="match status" value="1"/>
</dbReference>